<evidence type="ECO:0000259" key="1">
    <source>
        <dbReference type="Pfam" id="PF14289"/>
    </source>
</evidence>
<dbReference type="EMBL" id="RQTJ01000013">
    <property type="protein sequence ID" value="RRA94899.1"/>
    <property type="molecule type" value="Genomic_DNA"/>
</dbReference>
<dbReference type="Pfam" id="PF14289">
    <property type="entry name" value="DUF4369"/>
    <property type="match status" value="1"/>
</dbReference>
<comment type="caution">
    <text evidence="2">The sequence shown here is derived from an EMBL/GenBank/DDBJ whole genome shotgun (WGS) entry which is preliminary data.</text>
</comment>
<sequence length="259" mass="29421">MKLNWLRLQKTVCPIFQEWIYLSSMKKLFLLFMGVAAMVSCNSDKKLGNTQITGEIKGLKQGTLYIQQLKDSTLVTLDSIVLKGKSTFETGFDLNEPEVLFLGLNRGTSQSMDNLILFFAEPGNLKINSSLDHFSADAVIEGSKNHELYSKYLDSRKTLSHKSTDLIKAIILAQKNDLLHKADSLEQVLNRNNRMQYLHAVNFVLKNNTYEVAPYITLTDVVPVSNNKLDTIYKSFTPEVAQSKYGKILKEYLELIKKQ</sequence>
<accession>A0A3P1B1G6</accession>
<feature type="domain" description="DUF4369" evidence="1">
    <location>
        <begin position="51"/>
        <end position="149"/>
    </location>
</feature>
<evidence type="ECO:0000313" key="3">
    <source>
        <dbReference type="Proteomes" id="UP000268372"/>
    </source>
</evidence>
<keyword evidence="3" id="KW-1185">Reference proteome</keyword>
<name>A0A3P1B1G6_9FLAO</name>
<organism evidence="2 3">
    <name type="scientific">Paenimyroides viscosum</name>
    <dbReference type="NCBI Taxonomy" id="2488729"/>
    <lineage>
        <taxon>Bacteria</taxon>
        <taxon>Pseudomonadati</taxon>
        <taxon>Bacteroidota</taxon>
        <taxon>Flavobacteriia</taxon>
        <taxon>Flavobacteriales</taxon>
        <taxon>Flavobacteriaceae</taxon>
        <taxon>Paenimyroides</taxon>
    </lineage>
</organism>
<dbReference type="InterPro" id="IPR025380">
    <property type="entry name" value="DUF4369"/>
</dbReference>
<evidence type="ECO:0000313" key="2">
    <source>
        <dbReference type="EMBL" id="RRA94899.1"/>
    </source>
</evidence>
<dbReference type="AlphaFoldDB" id="A0A3P1B1G6"/>
<reference evidence="2 3" key="1">
    <citation type="submission" date="2018-11" db="EMBL/GenBank/DDBJ databases">
        <title>Flavobacterium sp. nov., YIM 102796 draft genome.</title>
        <authorList>
            <person name="Li G."/>
            <person name="Jiang Y."/>
        </authorList>
    </citation>
    <scope>NUCLEOTIDE SEQUENCE [LARGE SCALE GENOMIC DNA]</scope>
    <source>
        <strain evidence="2 3">YIM 102796</strain>
    </source>
</reference>
<dbReference type="Proteomes" id="UP000268372">
    <property type="component" value="Unassembled WGS sequence"/>
</dbReference>
<protein>
    <submittedName>
        <fullName evidence="2">DUF4369 domain-containing protein</fullName>
    </submittedName>
</protein>
<proteinExistence type="predicted"/>
<gene>
    <name evidence="2" type="ORF">EG242_07760</name>
</gene>